<feature type="chain" id="PRO_5046356170" evidence="1">
    <location>
        <begin position="21"/>
        <end position="243"/>
    </location>
</feature>
<comment type="caution">
    <text evidence="3">The sequence shown here is derived from an EMBL/GenBank/DDBJ whole genome shotgun (WGS) entry which is preliminary data.</text>
</comment>
<dbReference type="InterPro" id="IPR021255">
    <property type="entry name" value="DUF2807"/>
</dbReference>
<gene>
    <name evidence="3" type="ORF">AABB81_10060</name>
</gene>
<dbReference type="PROSITE" id="PS51257">
    <property type="entry name" value="PROKAR_LIPOPROTEIN"/>
    <property type="match status" value="1"/>
</dbReference>
<dbReference type="PANTHER" id="PTHR39200:SF1">
    <property type="entry name" value="AUTO-TRANSPORTER ADHESIN HEAD GIN DOMAIN-CONTAINING PROTEIN-RELATED"/>
    <property type="match status" value="1"/>
</dbReference>
<protein>
    <submittedName>
        <fullName evidence="3">Head GIN domain-containing protein</fullName>
    </submittedName>
</protein>
<evidence type="ECO:0000256" key="1">
    <source>
        <dbReference type="SAM" id="SignalP"/>
    </source>
</evidence>
<evidence type="ECO:0000313" key="3">
    <source>
        <dbReference type="EMBL" id="MEL4456240.1"/>
    </source>
</evidence>
<name>A0ABU9L395_9FLAO</name>
<keyword evidence="4" id="KW-1185">Reference proteome</keyword>
<evidence type="ECO:0000259" key="2">
    <source>
        <dbReference type="Pfam" id="PF10988"/>
    </source>
</evidence>
<keyword evidence="1" id="KW-0732">Signal</keyword>
<dbReference type="Gene3D" id="2.160.20.120">
    <property type="match status" value="1"/>
</dbReference>
<dbReference type="PANTHER" id="PTHR39200">
    <property type="entry name" value="HYPOTHETICAL EXPORTED PROTEIN"/>
    <property type="match status" value="1"/>
</dbReference>
<dbReference type="RefSeq" id="WP_342160317.1">
    <property type="nucleotide sequence ID" value="NZ_JBCDNA010000002.1"/>
</dbReference>
<feature type="signal peptide" evidence="1">
    <location>
        <begin position="1"/>
        <end position="20"/>
    </location>
</feature>
<reference evidence="3 4" key="1">
    <citation type="submission" date="2024-04" db="EMBL/GenBank/DDBJ databases">
        <title>whole genome sequencing of Lutimonas vermicola strain IMCC1616.</title>
        <authorList>
            <person name="Bae S.S."/>
        </authorList>
    </citation>
    <scope>NUCLEOTIDE SEQUENCE [LARGE SCALE GENOMIC DNA]</scope>
    <source>
        <strain evidence="3 4">IMCC1616</strain>
    </source>
</reference>
<dbReference type="Pfam" id="PF10988">
    <property type="entry name" value="DUF2807"/>
    <property type="match status" value="1"/>
</dbReference>
<proteinExistence type="predicted"/>
<dbReference type="EMBL" id="JBCDNA010000002">
    <property type="protein sequence ID" value="MEL4456240.1"/>
    <property type="molecule type" value="Genomic_DNA"/>
</dbReference>
<sequence>MKLLPLPSLIIFIISFSILACEDDSCITGEGIIETRTIELASFDKVSLLGVDDLTVKQGDIQAVKVTGYPNIIDQLNTNIANKEWEIRLKNGCYKNANMDIEITIPNLKAANLTGSGSIKIEEFTNQENQLFAVSGSGDIEIAGNSGTKEVLFNITGSGNIVGTNNFTDLESVKLNISGSGDFDAFAIESLSYEVIISGSGNANVHPLNQLHGNITGSGNINYLGTPEVNVLITGSGKVNNVN</sequence>
<dbReference type="Proteomes" id="UP001474120">
    <property type="component" value="Unassembled WGS sequence"/>
</dbReference>
<evidence type="ECO:0000313" key="4">
    <source>
        <dbReference type="Proteomes" id="UP001474120"/>
    </source>
</evidence>
<feature type="domain" description="Putative auto-transporter adhesin head GIN" evidence="2">
    <location>
        <begin position="43"/>
        <end position="227"/>
    </location>
</feature>
<accession>A0ABU9L395</accession>
<organism evidence="3 4">
    <name type="scientific">Lutimonas vermicola</name>
    <dbReference type="NCBI Taxonomy" id="414288"/>
    <lineage>
        <taxon>Bacteria</taxon>
        <taxon>Pseudomonadati</taxon>
        <taxon>Bacteroidota</taxon>
        <taxon>Flavobacteriia</taxon>
        <taxon>Flavobacteriales</taxon>
        <taxon>Flavobacteriaceae</taxon>
        <taxon>Lutimonas</taxon>
    </lineage>
</organism>